<dbReference type="Pfam" id="PF01546">
    <property type="entry name" value="Peptidase_M20"/>
    <property type="match status" value="1"/>
</dbReference>
<protein>
    <submittedName>
        <fullName evidence="7">Acetylornithine deacetylase/succinyldiaminopimelate desuccinylase-like deacylase</fullName>
    </submittedName>
</protein>
<evidence type="ECO:0000256" key="5">
    <source>
        <dbReference type="ARBA" id="ARBA00022833"/>
    </source>
</evidence>
<dbReference type="Pfam" id="PF07687">
    <property type="entry name" value="M20_dimer"/>
    <property type="match status" value="1"/>
</dbReference>
<dbReference type="InterPro" id="IPR036264">
    <property type="entry name" value="Bact_exopeptidase_dim_dom"/>
</dbReference>
<dbReference type="Gene3D" id="1.10.150.900">
    <property type="match status" value="1"/>
</dbReference>
<keyword evidence="3" id="KW-0479">Metal-binding</keyword>
<evidence type="ECO:0000256" key="1">
    <source>
        <dbReference type="ARBA" id="ARBA00006247"/>
    </source>
</evidence>
<dbReference type="SUPFAM" id="SSF53187">
    <property type="entry name" value="Zn-dependent exopeptidases"/>
    <property type="match status" value="1"/>
</dbReference>
<dbReference type="STRING" id="926562.Oweho_2711"/>
<evidence type="ECO:0000256" key="3">
    <source>
        <dbReference type="ARBA" id="ARBA00022723"/>
    </source>
</evidence>
<dbReference type="GO" id="GO:0008233">
    <property type="term" value="F:peptidase activity"/>
    <property type="evidence" value="ECO:0007669"/>
    <property type="project" value="UniProtKB-KW"/>
</dbReference>
<dbReference type="FunFam" id="3.40.630.10:FF:000027">
    <property type="entry name" value="N-fatty-acyl-amino acid synthase/hydrolase PM20D1"/>
    <property type="match status" value="1"/>
</dbReference>
<comment type="similarity">
    <text evidence="1">Belongs to the peptidase M20A family.</text>
</comment>
<keyword evidence="2" id="KW-0645">Protease</keyword>
<dbReference type="AlphaFoldDB" id="G8QZM1"/>
<dbReference type="InterPro" id="IPR001261">
    <property type="entry name" value="ArgE/DapE_CS"/>
</dbReference>
<dbReference type="Gene3D" id="3.30.70.360">
    <property type="match status" value="1"/>
</dbReference>
<dbReference type="GO" id="GO:0046872">
    <property type="term" value="F:metal ion binding"/>
    <property type="evidence" value="ECO:0007669"/>
    <property type="project" value="UniProtKB-KW"/>
</dbReference>
<sequence length="481" mass="52943">MKKTILIIVLGVVILVTIVLLRTFSFTAPQFSNTLSPVSVKSDGSLLSQAISYETISHKREMRDDSVFLAFHSFLQKSFPKLHRQLTRELVNEHSLLYTWEGADLSKKPLILAAHMDVVPVDYASRNDWDVAPFSGEILEGNIYGRGTIDDKGSLIAIMESIENLINQGFKPDRTIILAFGHDEEIGGNEGAKAMAVILEKRGTRAWMVIDEGGTLANGIVPGIEGTVALIGTSEKGYVSLEVSADMAGGHSSMPEPMNALEAVNRAVHILKENPLPDRFSEPIQGFIDHIGPNLPFVQKMAFANTWLFKPVIYNTYNKSASGAALVHTTQVVTMFNSGLKDNVVPTRARAVVNYRLLPGDNPQDILSRAKDLINDTIVKVTVYDDFAVAASPISDHSSLEFEFLANAIIAVNPNAIVSPYLVLGATDGRYYYNITDKVFRFSPIPLEKEDLNRIHGVNERVSVKGYEKSVSFYATLIKNS</sequence>
<dbReference type="PATRIC" id="fig|926562.3.peg.2729"/>
<evidence type="ECO:0000256" key="2">
    <source>
        <dbReference type="ARBA" id="ARBA00022670"/>
    </source>
</evidence>
<dbReference type="SUPFAM" id="SSF55031">
    <property type="entry name" value="Bacterial exopeptidase dimerisation domain"/>
    <property type="match status" value="1"/>
</dbReference>
<keyword evidence="5" id="KW-0862">Zinc</keyword>
<dbReference type="PROSITE" id="PS00759">
    <property type="entry name" value="ARGE_DAPE_CPG2_2"/>
    <property type="match status" value="1"/>
</dbReference>
<dbReference type="InterPro" id="IPR047177">
    <property type="entry name" value="Pept_M20A"/>
</dbReference>
<reference evidence="7 8" key="1">
    <citation type="journal article" date="2012" name="Stand. Genomic Sci.">
        <title>Genome sequence of the orange-pigmented seawater bacterium Owenweeksia hongkongensis type strain (UST20020801(T)).</title>
        <authorList>
            <person name="Riedel T."/>
            <person name="Held B."/>
            <person name="Nolan M."/>
            <person name="Lucas S."/>
            <person name="Lapidus A."/>
            <person name="Tice H."/>
            <person name="Del Rio T.G."/>
            <person name="Cheng J.F."/>
            <person name="Han C."/>
            <person name="Tapia R."/>
            <person name="Goodwin L.A."/>
            <person name="Pitluck S."/>
            <person name="Liolios K."/>
            <person name="Mavromatis K."/>
            <person name="Pagani I."/>
            <person name="Ivanova N."/>
            <person name="Mikhailova N."/>
            <person name="Pati A."/>
            <person name="Chen A."/>
            <person name="Palaniappan K."/>
            <person name="Rohde M."/>
            <person name="Tindall B.J."/>
            <person name="Detter J.C."/>
            <person name="Goker M."/>
            <person name="Woyke T."/>
            <person name="Bristow J."/>
            <person name="Eisen J.A."/>
            <person name="Markowitz V."/>
            <person name="Hugenholtz P."/>
            <person name="Klenk H.P."/>
            <person name="Kyrpides N.C."/>
        </authorList>
    </citation>
    <scope>NUCLEOTIDE SEQUENCE</scope>
    <source>
        <strain evidence="8">DSM 17368 / JCM 12287 / NRRL B-23963</strain>
    </source>
</reference>
<dbReference type="PANTHER" id="PTHR45962">
    <property type="entry name" value="N-FATTY-ACYL-AMINO ACID SYNTHASE/HYDROLASE PM20D1"/>
    <property type="match status" value="1"/>
</dbReference>
<evidence type="ECO:0000313" key="7">
    <source>
        <dbReference type="EMBL" id="AEV33674.1"/>
    </source>
</evidence>
<dbReference type="InterPro" id="IPR002933">
    <property type="entry name" value="Peptidase_M20"/>
</dbReference>
<gene>
    <name evidence="7" type="ordered locus">Oweho_2711</name>
</gene>
<dbReference type="Proteomes" id="UP000005631">
    <property type="component" value="Chromosome"/>
</dbReference>
<dbReference type="KEGG" id="oho:Oweho_2711"/>
<evidence type="ECO:0000259" key="6">
    <source>
        <dbReference type="Pfam" id="PF07687"/>
    </source>
</evidence>
<dbReference type="InterPro" id="IPR011650">
    <property type="entry name" value="Peptidase_M20_dimer"/>
</dbReference>
<organism evidence="7 8">
    <name type="scientific">Owenweeksia hongkongensis (strain DSM 17368 / CIP 108786 / JCM 12287 / NRRL B-23963 / UST20020801)</name>
    <dbReference type="NCBI Taxonomy" id="926562"/>
    <lineage>
        <taxon>Bacteria</taxon>
        <taxon>Pseudomonadati</taxon>
        <taxon>Bacteroidota</taxon>
        <taxon>Flavobacteriia</taxon>
        <taxon>Flavobacteriales</taxon>
        <taxon>Owenweeksiaceae</taxon>
        <taxon>Owenweeksia</taxon>
    </lineage>
</organism>
<dbReference type="HOGENOM" id="CLU_021802_11_1_10"/>
<proteinExistence type="inferred from homology"/>
<dbReference type="EMBL" id="CP003156">
    <property type="protein sequence ID" value="AEV33674.1"/>
    <property type="molecule type" value="Genomic_DNA"/>
</dbReference>
<dbReference type="eggNOG" id="COG0624">
    <property type="taxonomic scope" value="Bacteria"/>
</dbReference>
<dbReference type="PANTHER" id="PTHR45962:SF1">
    <property type="entry name" value="N-FATTY-ACYL-AMINO ACID SYNTHASE_HYDROLASE PM20D1"/>
    <property type="match status" value="1"/>
</dbReference>
<dbReference type="RefSeq" id="WP_014203023.1">
    <property type="nucleotide sequence ID" value="NC_016599.1"/>
</dbReference>
<dbReference type="GO" id="GO:0006508">
    <property type="term" value="P:proteolysis"/>
    <property type="evidence" value="ECO:0007669"/>
    <property type="project" value="UniProtKB-KW"/>
</dbReference>
<keyword evidence="4" id="KW-0378">Hydrolase</keyword>
<evidence type="ECO:0000256" key="4">
    <source>
        <dbReference type="ARBA" id="ARBA00022801"/>
    </source>
</evidence>
<keyword evidence="8" id="KW-1185">Reference proteome</keyword>
<dbReference type="OrthoDB" id="9792335at2"/>
<dbReference type="Gene3D" id="3.40.630.10">
    <property type="entry name" value="Zn peptidases"/>
    <property type="match status" value="1"/>
</dbReference>
<name>G8QZM1_OWEHD</name>
<evidence type="ECO:0000313" key="8">
    <source>
        <dbReference type="Proteomes" id="UP000005631"/>
    </source>
</evidence>
<accession>G8QZM1</accession>
<feature type="domain" description="Peptidase M20 dimerisation" evidence="6">
    <location>
        <begin position="234"/>
        <end position="378"/>
    </location>
</feature>